<accession>A0ABW8NNN8</accession>
<name>A0ABW8NNN8_9GAMM</name>
<proteinExistence type="predicted"/>
<protein>
    <submittedName>
        <fullName evidence="1">Uncharacterized protein</fullName>
    </submittedName>
</protein>
<evidence type="ECO:0000313" key="1">
    <source>
        <dbReference type="EMBL" id="MFK4754603.1"/>
    </source>
</evidence>
<comment type="caution">
    <text evidence="1">The sequence shown here is derived from an EMBL/GenBank/DDBJ whole genome shotgun (WGS) entry which is preliminary data.</text>
</comment>
<evidence type="ECO:0000313" key="2">
    <source>
        <dbReference type="Proteomes" id="UP001620597"/>
    </source>
</evidence>
<gene>
    <name evidence="1" type="ORF">WG929_19555</name>
</gene>
<dbReference type="RefSeq" id="WP_416207430.1">
    <property type="nucleotide sequence ID" value="NZ_JBBKTX010000035.1"/>
</dbReference>
<dbReference type="Proteomes" id="UP001620597">
    <property type="component" value="Unassembled WGS sequence"/>
</dbReference>
<dbReference type="EMBL" id="JBBKTX010000035">
    <property type="protein sequence ID" value="MFK4754603.1"/>
    <property type="molecule type" value="Genomic_DNA"/>
</dbReference>
<sequence length="103" mass="11319">MNNAELQVFHLFSCQDELPMVVSAVNAKCSLRDSGDELRNLVSKHLLSTGGLLFRRFDVGGGIEGFHDFAKSFGHSLEGLSKGLNVDFVFIRHDVSLPVEGKL</sequence>
<keyword evidence="2" id="KW-1185">Reference proteome</keyword>
<organism evidence="1 2">
    <name type="scientific">Oceanobacter antarcticus</name>
    <dbReference type="NCBI Taxonomy" id="3133425"/>
    <lineage>
        <taxon>Bacteria</taxon>
        <taxon>Pseudomonadati</taxon>
        <taxon>Pseudomonadota</taxon>
        <taxon>Gammaproteobacteria</taxon>
        <taxon>Oceanospirillales</taxon>
        <taxon>Oceanospirillaceae</taxon>
        <taxon>Oceanobacter</taxon>
    </lineage>
</organism>
<reference evidence="1 2" key="1">
    <citation type="submission" date="2024-03" db="EMBL/GenBank/DDBJ databases">
        <title>High-quality draft genome sequence of Oceanobacter sp. wDCs-4.</title>
        <authorList>
            <person name="Dong C."/>
        </authorList>
    </citation>
    <scope>NUCLEOTIDE SEQUENCE [LARGE SCALE GENOMIC DNA]</scope>
    <source>
        <strain evidence="2">wDCs-4</strain>
    </source>
</reference>